<proteinExistence type="predicted"/>
<accession>A0A371X9G4</accession>
<dbReference type="EMBL" id="QURN01000013">
    <property type="protein sequence ID" value="RFC65863.1"/>
    <property type="molecule type" value="Genomic_DNA"/>
</dbReference>
<gene>
    <name evidence="1" type="ORF">DY251_16295</name>
</gene>
<evidence type="ECO:0000313" key="1">
    <source>
        <dbReference type="EMBL" id="RFC65863.1"/>
    </source>
</evidence>
<protein>
    <submittedName>
        <fullName evidence="1">Uncharacterized protein</fullName>
    </submittedName>
</protein>
<dbReference type="AlphaFoldDB" id="A0A371X9G4"/>
<sequence length="87" mass="9059">MTPTCAGIALVLSAAVLPTGTLAREIHKSEFIVTCTSALAWDIGPCTTLAIGRCKGRGAKLLGALASTFLAANKLYQTTARYKCRSA</sequence>
<evidence type="ECO:0000313" key="2">
    <source>
        <dbReference type="Proteomes" id="UP000262379"/>
    </source>
</evidence>
<comment type="caution">
    <text evidence="1">The sequence shown here is derived from an EMBL/GenBank/DDBJ whole genome shotgun (WGS) entry which is preliminary data.</text>
</comment>
<reference evidence="2" key="1">
    <citation type="submission" date="2018-08" db="EMBL/GenBank/DDBJ databases">
        <authorList>
            <person name="Im W.T."/>
        </authorList>
    </citation>
    <scope>NUCLEOTIDE SEQUENCE [LARGE SCALE GENOMIC DNA]</scope>
    <source>
        <strain evidence="2">LA-28</strain>
    </source>
</reference>
<organism evidence="1 2">
    <name type="scientific">Mesorhizobium denitrificans</name>
    <dbReference type="NCBI Taxonomy" id="2294114"/>
    <lineage>
        <taxon>Bacteria</taxon>
        <taxon>Pseudomonadati</taxon>
        <taxon>Pseudomonadota</taxon>
        <taxon>Alphaproteobacteria</taxon>
        <taxon>Hyphomicrobiales</taxon>
        <taxon>Phyllobacteriaceae</taxon>
        <taxon>Mesorhizobium</taxon>
    </lineage>
</organism>
<dbReference type="Proteomes" id="UP000262379">
    <property type="component" value="Unassembled WGS sequence"/>
</dbReference>
<name>A0A371X9G4_9HYPH</name>
<keyword evidence="2" id="KW-1185">Reference proteome</keyword>